<dbReference type="PROSITE" id="PS00584">
    <property type="entry name" value="PFKB_KINASES_2"/>
    <property type="match status" value="1"/>
</dbReference>
<dbReference type="OMA" id="NWRPTFW"/>
<dbReference type="RefSeq" id="WP_013189431.1">
    <property type="nucleotide sequence ID" value="NZ_CP068112.1"/>
</dbReference>
<dbReference type="Proteomes" id="UP000250245">
    <property type="component" value="Unassembled WGS sequence"/>
</dbReference>
<organism evidence="7 8">
    <name type="scientific">Mobiluncus curtisii</name>
    <dbReference type="NCBI Taxonomy" id="2051"/>
    <lineage>
        <taxon>Bacteria</taxon>
        <taxon>Bacillati</taxon>
        <taxon>Actinomycetota</taxon>
        <taxon>Actinomycetes</taxon>
        <taxon>Actinomycetales</taxon>
        <taxon>Actinomycetaceae</taxon>
        <taxon>Mobiluncus</taxon>
    </lineage>
</organism>
<evidence type="ECO:0000313" key="8">
    <source>
        <dbReference type="Proteomes" id="UP000250245"/>
    </source>
</evidence>
<comment type="similarity">
    <text evidence="1">Belongs to the carbohydrate kinase PfkB family.</text>
</comment>
<evidence type="ECO:0000256" key="1">
    <source>
        <dbReference type="ARBA" id="ARBA00010688"/>
    </source>
</evidence>
<dbReference type="InterPro" id="IPR029056">
    <property type="entry name" value="Ribokinase-like"/>
</dbReference>
<name>A0A2X2YM85_9ACTO</name>
<reference evidence="7 8" key="1">
    <citation type="submission" date="2018-06" db="EMBL/GenBank/DDBJ databases">
        <authorList>
            <consortium name="Pathogen Informatics"/>
            <person name="Doyle S."/>
        </authorList>
    </citation>
    <scope>NUCLEOTIDE SEQUENCE [LARGE SCALE GENOMIC DNA]</scope>
    <source>
        <strain evidence="7 8">NCTC11820</strain>
    </source>
</reference>
<gene>
    <name evidence="7" type="primary">iolC_1</name>
    <name evidence="7" type="ORF">NCTC11820_01091</name>
</gene>
<evidence type="ECO:0000259" key="6">
    <source>
        <dbReference type="Pfam" id="PF00294"/>
    </source>
</evidence>
<evidence type="ECO:0000256" key="5">
    <source>
        <dbReference type="ARBA" id="ARBA00022840"/>
    </source>
</evidence>
<sequence>MAKMNSTGMPVLCLGEALIDVIERAGEVEEKVGGSPLNVACGLASLGHPTALASWWGDDSRGNRLEAHLLSAGVEIIAGSDHAEKTPIANAHIDSAGRATYDFELDWQVPPLPDATQISHLHTGSFAATLAPGAGAVVAAVKSMAIRGTVSYDPNVRPSLMGTPEEVRPQIEEIISLADVVKASDEDIAWLYGEGVPLESVLHKWKSMGPGLVIATRGPWGSYALCANDRDMLVVDSLNIEVADTVGAGDSFMAGLISGLLDAGLLGSGAAKARLRQARLGDVQPALHRATITSGLTVSKVGAYSPTRSEVAEVLTADPTL</sequence>
<evidence type="ECO:0000256" key="3">
    <source>
        <dbReference type="ARBA" id="ARBA00022741"/>
    </source>
</evidence>
<keyword evidence="2 7" id="KW-0808">Transferase</keyword>
<evidence type="ECO:0000313" key="7">
    <source>
        <dbReference type="EMBL" id="SQB64737.1"/>
    </source>
</evidence>
<dbReference type="Gene3D" id="3.40.1190.20">
    <property type="match status" value="1"/>
</dbReference>
<dbReference type="EC" id="2.7.1.92" evidence="7"/>
<dbReference type="PANTHER" id="PTHR43085:SF1">
    <property type="entry name" value="PSEUDOURIDINE KINASE-RELATED"/>
    <property type="match status" value="1"/>
</dbReference>
<dbReference type="Pfam" id="PF00294">
    <property type="entry name" value="PfkB"/>
    <property type="match status" value="1"/>
</dbReference>
<dbReference type="EMBL" id="UASJ01000001">
    <property type="protein sequence ID" value="SQB64737.1"/>
    <property type="molecule type" value="Genomic_DNA"/>
</dbReference>
<proteinExistence type="inferred from homology"/>
<dbReference type="GO" id="GO:0005524">
    <property type="term" value="F:ATP binding"/>
    <property type="evidence" value="ECO:0007669"/>
    <property type="project" value="UniProtKB-KW"/>
</dbReference>
<keyword evidence="4 7" id="KW-0418">Kinase</keyword>
<dbReference type="SUPFAM" id="SSF53613">
    <property type="entry name" value="Ribokinase-like"/>
    <property type="match status" value="1"/>
</dbReference>
<dbReference type="InterPro" id="IPR050306">
    <property type="entry name" value="PfkB_Carbo_kinase"/>
</dbReference>
<dbReference type="GO" id="GO:0047590">
    <property type="term" value="F:5-dehydro-2-deoxygluconokinase activity"/>
    <property type="evidence" value="ECO:0007669"/>
    <property type="project" value="UniProtKB-EC"/>
</dbReference>
<dbReference type="AlphaFoldDB" id="A0A2X2YM85"/>
<dbReference type="InterPro" id="IPR002173">
    <property type="entry name" value="Carboh/pur_kinase_PfkB_CS"/>
</dbReference>
<accession>A0A2X2YM85</accession>
<keyword evidence="5" id="KW-0067">ATP-binding</keyword>
<dbReference type="GeneID" id="55565614"/>
<feature type="domain" description="Carbohydrate kinase PfkB" evidence="6">
    <location>
        <begin position="11"/>
        <end position="306"/>
    </location>
</feature>
<evidence type="ECO:0000256" key="2">
    <source>
        <dbReference type="ARBA" id="ARBA00022679"/>
    </source>
</evidence>
<protein>
    <submittedName>
        <fullName evidence="7">5-dehydro-2-deoxygluconokinase</fullName>
        <ecNumber evidence="7">2.7.1.92</ecNumber>
    </submittedName>
</protein>
<dbReference type="CDD" id="cd01167">
    <property type="entry name" value="bac_FRK"/>
    <property type="match status" value="1"/>
</dbReference>
<dbReference type="PROSITE" id="PS00583">
    <property type="entry name" value="PFKB_KINASES_1"/>
    <property type="match status" value="1"/>
</dbReference>
<dbReference type="InterPro" id="IPR011611">
    <property type="entry name" value="PfkB_dom"/>
</dbReference>
<keyword evidence="3" id="KW-0547">Nucleotide-binding</keyword>
<dbReference type="PANTHER" id="PTHR43085">
    <property type="entry name" value="HEXOKINASE FAMILY MEMBER"/>
    <property type="match status" value="1"/>
</dbReference>
<evidence type="ECO:0000256" key="4">
    <source>
        <dbReference type="ARBA" id="ARBA00022777"/>
    </source>
</evidence>